<reference evidence="1" key="1">
    <citation type="submission" date="2021-03" db="EMBL/GenBank/DDBJ databases">
        <title>Draft genome sequence of rust myrtle Austropuccinia psidii MF-1, a brazilian biotype.</title>
        <authorList>
            <person name="Quecine M.C."/>
            <person name="Pachon D.M.R."/>
            <person name="Bonatelli M.L."/>
            <person name="Correr F.H."/>
            <person name="Franceschini L.M."/>
            <person name="Leite T.F."/>
            <person name="Margarido G.R.A."/>
            <person name="Almeida C.A."/>
            <person name="Ferrarezi J.A."/>
            <person name="Labate C.A."/>
        </authorList>
    </citation>
    <scope>NUCLEOTIDE SEQUENCE</scope>
    <source>
        <strain evidence="1">MF-1</strain>
    </source>
</reference>
<keyword evidence="2" id="KW-1185">Reference proteome</keyword>
<gene>
    <name evidence="1" type="ORF">O181_118222</name>
</gene>
<evidence type="ECO:0000313" key="1">
    <source>
        <dbReference type="EMBL" id="MBW0578507.1"/>
    </source>
</evidence>
<protein>
    <submittedName>
        <fullName evidence="1">Uncharacterized protein</fullName>
    </submittedName>
</protein>
<proteinExistence type="predicted"/>
<comment type="caution">
    <text evidence="1">The sequence shown here is derived from an EMBL/GenBank/DDBJ whole genome shotgun (WGS) entry which is preliminary data.</text>
</comment>
<dbReference type="EMBL" id="AVOT02102917">
    <property type="protein sequence ID" value="MBW0578507.1"/>
    <property type="molecule type" value="Genomic_DNA"/>
</dbReference>
<organism evidence="1 2">
    <name type="scientific">Austropuccinia psidii MF-1</name>
    <dbReference type="NCBI Taxonomy" id="1389203"/>
    <lineage>
        <taxon>Eukaryota</taxon>
        <taxon>Fungi</taxon>
        <taxon>Dikarya</taxon>
        <taxon>Basidiomycota</taxon>
        <taxon>Pucciniomycotina</taxon>
        <taxon>Pucciniomycetes</taxon>
        <taxon>Pucciniales</taxon>
        <taxon>Sphaerophragmiaceae</taxon>
        <taxon>Austropuccinia</taxon>
    </lineage>
</organism>
<accession>A0A9Q3KEW7</accession>
<evidence type="ECO:0000313" key="2">
    <source>
        <dbReference type="Proteomes" id="UP000765509"/>
    </source>
</evidence>
<dbReference type="OrthoDB" id="420169at2759"/>
<dbReference type="Proteomes" id="UP000765509">
    <property type="component" value="Unassembled WGS sequence"/>
</dbReference>
<dbReference type="AlphaFoldDB" id="A0A9Q3KEW7"/>
<sequence>MRQEIINLLYTYRNAFASDNEALGAIKEHKVDVMLNIHRPYPPVLRRPAYLASARYRESLEKHIEELIQLGVLGTLGHRIQEILS</sequence>
<name>A0A9Q3KEW7_9BASI</name>